<dbReference type="EMBL" id="PHUM01000001">
    <property type="protein sequence ID" value="PWH09663.1"/>
    <property type="molecule type" value="Genomic_DNA"/>
</dbReference>
<dbReference type="EMBL" id="QSRH01000002">
    <property type="protein sequence ID" value="RGL05142.1"/>
    <property type="molecule type" value="Genomic_DNA"/>
</dbReference>
<keyword evidence="1" id="KW-0812">Transmembrane</keyword>
<dbReference type="GO" id="GO:0009636">
    <property type="term" value="P:response to toxic substance"/>
    <property type="evidence" value="ECO:0007669"/>
    <property type="project" value="TreeGrafter"/>
</dbReference>
<evidence type="ECO:0000313" key="14">
    <source>
        <dbReference type="Proteomes" id="UP000466472"/>
    </source>
</evidence>
<evidence type="ECO:0000313" key="7">
    <source>
        <dbReference type="EMBL" id="PWH09663.1"/>
    </source>
</evidence>
<keyword evidence="1" id="KW-0472">Membrane</keyword>
<dbReference type="EMBL" id="PJEG01000010">
    <property type="protein sequence ID" value="PKD14900.1"/>
    <property type="molecule type" value="Genomic_DNA"/>
</dbReference>
<evidence type="ECO:0000259" key="2">
    <source>
        <dbReference type="Pfam" id="PF07853"/>
    </source>
</evidence>
<dbReference type="EMBL" id="WXEF01000002">
    <property type="protein sequence ID" value="MZR88046.1"/>
    <property type="molecule type" value="Genomic_DNA"/>
</dbReference>
<feature type="transmembrane region" description="Helical" evidence="1">
    <location>
        <begin position="86"/>
        <end position="105"/>
    </location>
</feature>
<evidence type="ECO:0000313" key="4">
    <source>
        <dbReference type="EMBL" id="MZR88046.1"/>
    </source>
</evidence>
<evidence type="ECO:0000313" key="12">
    <source>
        <dbReference type="Proteomes" id="UP000261186"/>
    </source>
</evidence>
<feature type="transmembrane region" description="Helical" evidence="1">
    <location>
        <begin position="240"/>
        <end position="264"/>
    </location>
</feature>
<dbReference type="RefSeq" id="WP_077424079.1">
    <property type="nucleotide sequence ID" value="NZ_CAAKNS010000069.1"/>
</dbReference>
<dbReference type="AlphaFoldDB" id="A0A2N0TJI8"/>
<dbReference type="Proteomes" id="UP000261186">
    <property type="component" value="Unassembled WGS sequence"/>
</dbReference>
<dbReference type="EMBL" id="WXDR01000002">
    <property type="protein sequence ID" value="MZU07768.1"/>
    <property type="molecule type" value="Genomic_DNA"/>
</dbReference>
<keyword evidence="1" id="KW-1133">Transmembrane helix</keyword>
<evidence type="ECO:0000313" key="11">
    <source>
        <dbReference type="Proteomes" id="UP000245582"/>
    </source>
</evidence>
<sequence>MNNTVVSMNIALCAFLLLPVIVTAGLAGVPWVTDRHEVFGVTVPAAAHTNTRIREYKVAFSGIVVAIGVCAMLVSLAVWRLCGVDAAFWTVSIAAVVIAICGFVLQQVFRRKVLSIKTNQGWEASSARRAALIGERDNPDPLSLKWELLQVVCLAVTIAVGLLGYDRMPERVPIHADIAGNVNGWAEKSPMVIWYAVLAQVVLAAVMVASHVAIIYAKHPIDPDHPATTGYAYGVFSRVWSIYVLVIGLLTAGGLGLGVQLVAIGVLDVNLIGIIGMFIAVAALVGALMIGVYYGQNGARVYAGVRHSDGGDDSDDDVMPYDDDLHWIGGIIYINRDDPAIMVPKRFGVGWTVNLARPSVIIGTIVLLAIAIGLPVAAILM</sequence>
<reference evidence="7 11" key="1">
    <citation type="submission" date="2017-11" db="EMBL/GenBank/DDBJ databases">
        <title>Draft genome sequence of Bifidobacterium longum UMA026, isolated from Holstein dairy cow feces.</title>
        <authorList>
            <person name="Albert K."/>
            <person name="Sela D.A."/>
        </authorList>
    </citation>
    <scope>NUCLEOTIDE SEQUENCE [LARGE SCALE GENOMIC DNA]</scope>
    <source>
        <strain evidence="7 11">UMA026</strain>
    </source>
</reference>
<dbReference type="InterPro" id="IPR012867">
    <property type="entry name" value="DUF1648"/>
</dbReference>
<evidence type="ECO:0000313" key="13">
    <source>
        <dbReference type="Proteomes" id="UP000261288"/>
    </source>
</evidence>
<evidence type="ECO:0000259" key="3">
    <source>
        <dbReference type="Pfam" id="PF19124"/>
    </source>
</evidence>
<dbReference type="Pfam" id="PF19124">
    <property type="entry name" value="DUF5808"/>
    <property type="match status" value="1"/>
</dbReference>
<feature type="transmembrane region" description="Helical" evidence="1">
    <location>
        <begin position="58"/>
        <end position="79"/>
    </location>
</feature>
<gene>
    <name evidence="6" type="ORF">APC1461_0655</name>
    <name evidence="7" type="ORF">CWE05_00105</name>
    <name evidence="9" type="ORF">DXC63_00600</name>
    <name evidence="8" type="ORF">DXC85_04175</name>
    <name evidence="4" type="ORF">GT999_01725</name>
    <name evidence="5" type="ORF">GUA24_01725</name>
</gene>
<feature type="transmembrane region" description="Helical" evidence="1">
    <location>
        <begin position="360"/>
        <end position="380"/>
    </location>
</feature>
<feature type="transmembrane region" description="Helical" evidence="1">
    <location>
        <begin position="192"/>
        <end position="217"/>
    </location>
</feature>
<feature type="domain" description="DUF1648" evidence="2">
    <location>
        <begin position="154"/>
        <end position="194"/>
    </location>
</feature>
<dbReference type="Proteomes" id="UP000638311">
    <property type="component" value="Unassembled WGS sequence"/>
</dbReference>
<protein>
    <submittedName>
        <fullName evidence="4">DUF1648 domain-containing protein</fullName>
    </submittedName>
</protein>
<organism evidence="6 10">
    <name type="scientific">Bifidobacterium longum</name>
    <dbReference type="NCBI Taxonomy" id="216816"/>
    <lineage>
        <taxon>Bacteria</taxon>
        <taxon>Bacillati</taxon>
        <taxon>Actinomycetota</taxon>
        <taxon>Actinomycetes</taxon>
        <taxon>Bifidobacteriales</taxon>
        <taxon>Bifidobacteriaceae</taxon>
        <taxon>Bifidobacterium</taxon>
    </lineage>
</organism>
<name>A0A2N0TJI8_BIFLN</name>
<dbReference type="PRINTS" id="PR00173">
    <property type="entry name" value="EDTRNSPORT"/>
</dbReference>
<evidence type="ECO:0000256" key="1">
    <source>
        <dbReference type="SAM" id="Phobius"/>
    </source>
</evidence>
<feature type="domain" description="DUF5808" evidence="3">
    <location>
        <begin position="336"/>
        <end position="359"/>
    </location>
</feature>
<proteinExistence type="predicted"/>
<evidence type="ECO:0000313" key="6">
    <source>
        <dbReference type="EMBL" id="PKD14900.1"/>
    </source>
</evidence>
<dbReference type="EMBL" id="QSRZ01000001">
    <property type="protein sequence ID" value="RGL52606.1"/>
    <property type="molecule type" value="Genomic_DNA"/>
</dbReference>
<evidence type="ECO:0000313" key="9">
    <source>
        <dbReference type="EMBL" id="RGL52606.1"/>
    </source>
</evidence>
<dbReference type="InterPro" id="IPR043831">
    <property type="entry name" value="DUF5808"/>
</dbReference>
<comment type="caution">
    <text evidence="6">The sequence shown here is derived from an EMBL/GenBank/DDBJ whole genome shotgun (WGS) entry which is preliminary data.</text>
</comment>
<reference evidence="4 14" key="4">
    <citation type="journal article" date="2019" name="Nat. Med.">
        <title>A library of human gut bacterial isolates paired with longitudinal multiomics data enables mechanistic microbiome research.</title>
        <authorList>
            <person name="Poyet M."/>
            <person name="Groussin M."/>
            <person name="Gibbons S.M."/>
            <person name="Avila-Pacheco J."/>
            <person name="Jiang X."/>
            <person name="Kearney S.M."/>
            <person name="Perrotta A.R."/>
            <person name="Berdy B."/>
            <person name="Zhao S."/>
            <person name="Lieberman T.D."/>
            <person name="Swanson P.K."/>
            <person name="Smith M."/>
            <person name="Roesemann S."/>
            <person name="Alexander J.E."/>
            <person name="Rich S.A."/>
            <person name="Livny J."/>
            <person name="Vlamakis H."/>
            <person name="Clish C."/>
            <person name="Bullock K."/>
            <person name="Deik A."/>
            <person name="Scott J."/>
            <person name="Pierce K.A."/>
            <person name="Xavier R.J."/>
            <person name="Alm E.J."/>
        </authorList>
    </citation>
    <scope>NUCLEOTIDE SEQUENCE [LARGE SCALE GENOMIC DNA]</scope>
    <source>
        <strain evidence="4 14">BIOML-A395</strain>
        <strain evidence="5">BIOML-A409</strain>
    </source>
</reference>
<dbReference type="PANTHER" id="PTHR37810:SF9">
    <property type="entry name" value="MEMBRANE PROTEIN"/>
    <property type="match status" value="1"/>
</dbReference>
<dbReference type="PANTHER" id="PTHR37810">
    <property type="entry name" value="IMMUNITY PROTEIN SDPI"/>
    <property type="match status" value="1"/>
</dbReference>
<evidence type="ECO:0000313" key="5">
    <source>
        <dbReference type="EMBL" id="MZU07768.1"/>
    </source>
</evidence>
<feature type="transmembrane region" description="Helical" evidence="1">
    <location>
        <begin position="271"/>
        <end position="294"/>
    </location>
</feature>
<dbReference type="Proteomes" id="UP000245582">
    <property type="component" value="Unassembled WGS sequence"/>
</dbReference>
<dbReference type="Pfam" id="PF07853">
    <property type="entry name" value="DUF1648"/>
    <property type="match status" value="1"/>
</dbReference>
<reference evidence="6 10" key="2">
    <citation type="submission" date="2017-12" db="EMBL/GenBank/DDBJ databases">
        <title>Bifidobacterium longum APC/DPC strains.</title>
        <authorList>
            <person name="Arboleya S."/>
        </authorList>
    </citation>
    <scope>NUCLEOTIDE SEQUENCE [LARGE SCALE GENOMIC DNA]</scope>
    <source>
        <strain evidence="6 10">APC1461</strain>
    </source>
</reference>
<dbReference type="Proteomes" id="UP000466472">
    <property type="component" value="Unassembled WGS sequence"/>
</dbReference>
<reference evidence="12 13" key="3">
    <citation type="submission" date="2018-08" db="EMBL/GenBank/DDBJ databases">
        <title>A genome reference for cultivated species of the human gut microbiota.</title>
        <authorList>
            <person name="Zou Y."/>
            <person name="Xue W."/>
            <person name="Luo G."/>
        </authorList>
    </citation>
    <scope>NUCLEOTIDE SEQUENCE [LARGE SCALE GENOMIC DNA]</scope>
    <source>
        <strain evidence="9 13">TF06-45A</strain>
        <strain evidence="8 12">TF08-4AC</strain>
    </source>
</reference>
<accession>A0A2U2RUX3</accession>
<feature type="transmembrane region" description="Helical" evidence="1">
    <location>
        <begin position="148"/>
        <end position="165"/>
    </location>
</feature>
<evidence type="ECO:0000313" key="8">
    <source>
        <dbReference type="EMBL" id="RGL05142.1"/>
    </source>
</evidence>
<evidence type="ECO:0000313" key="10">
    <source>
        <dbReference type="Proteomes" id="UP000232928"/>
    </source>
</evidence>
<accession>A0A2N0TJI8</accession>
<dbReference type="Proteomes" id="UP000261288">
    <property type="component" value="Unassembled WGS sequence"/>
</dbReference>
<dbReference type="Proteomes" id="UP000232928">
    <property type="component" value="Unassembled WGS sequence"/>
</dbReference>